<dbReference type="OrthoDB" id="2119658at2759"/>
<sequence>MQNDAFKRFGKDLQDALVMPVNNYLSKKSAKKAHITGLPGLTVSGLDGCPPHNHSHQPSPQSHSGKDHSAPLSSSTSDSVSLHNFSLSTISKSSSEDSRSFSSSNGSFVGSLQSQQQQPSYFHPLSKGLKISTGAKALNFLKSPRSPASPSNKTGVVGRFPKEEQPALIHCPPSVASLDQFSKERHAWVLQCLSHGTAAAKGTGHGATSAGSSANTDILKTQTAWDTVEGYEEAGLHVPNAAPTEKSGYHNLNEATGLVFIKLMQVSNRASAKVFDIECNLRVGSAERSSHPTRSFKDNPGNTATMNEVFLFDVNAPSQLEIEVTGTPIATKFGTMAGFSNTQRVHLGQLQLDMPLESMDNSIRTFKLKRVQHPSTLTDGAASPATTTSTPHSSRTPTSLHAKEKTDCEIILMMGVHVLKEPVEDRTWETETLYQGNLTVMTRGTRRSAWKRYWAVLEGSAIKLYDAEYQLKRDPVATISLGHIQGVQLPDYDKVDVGANGFSIVLSQQAVDLSQKAELFEHDPLEFEQLEYHVYAFADSPFLHEVWNANLEEALEQYRENMVKRAEVALAKKNRRRLWALESAAASSTAAKKGGNCVGETIFEEDEEDQSEAGPLDLVDLRFVS</sequence>
<evidence type="ECO:0000313" key="4">
    <source>
        <dbReference type="Proteomes" id="UP000827284"/>
    </source>
</evidence>
<feature type="compositionally biased region" description="Low complexity" evidence="1">
    <location>
        <begin position="50"/>
        <end position="63"/>
    </location>
</feature>
<dbReference type="InterPro" id="IPR001849">
    <property type="entry name" value="PH_domain"/>
</dbReference>
<feature type="compositionally biased region" description="Low complexity" evidence="1">
    <location>
        <begin position="100"/>
        <end position="114"/>
    </location>
</feature>
<accession>A0A9P3M197</accession>
<evidence type="ECO:0000259" key="2">
    <source>
        <dbReference type="PROSITE" id="PS50003"/>
    </source>
</evidence>
<evidence type="ECO:0000313" key="3">
    <source>
        <dbReference type="EMBL" id="GJJ77785.1"/>
    </source>
</evidence>
<dbReference type="AlphaFoldDB" id="A0A9P3M197"/>
<dbReference type="SUPFAM" id="SSF50729">
    <property type="entry name" value="PH domain-like"/>
    <property type="match status" value="1"/>
</dbReference>
<feature type="domain" description="PH" evidence="2">
    <location>
        <begin position="431"/>
        <end position="556"/>
    </location>
</feature>
<dbReference type="EMBL" id="BQFW01000014">
    <property type="protein sequence ID" value="GJJ77785.1"/>
    <property type="molecule type" value="Genomic_DNA"/>
</dbReference>
<reference evidence="3" key="2">
    <citation type="journal article" date="2022" name="Microbiol. Resour. Announc.">
        <title>Whole-Genome Sequence of Entomortierella parvispora E1425, a Mucoromycotan Fungus Associated with Burkholderiaceae-Related Endosymbiotic Bacteria.</title>
        <authorList>
            <person name="Herlambang A."/>
            <person name="Guo Y."/>
            <person name="Takashima Y."/>
            <person name="Narisawa K."/>
            <person name="Ohta H."/>
            <person name="Nishizawa T."/>
        </authorList>
    </citation>
    <scope>NUCLEOTIDE SEQUENCE</scope>
    <source>
        <strain evidence="3">E1425</strain>
    </source>
</reference>
<dbReference type="Proteomes" id="UP000827284">
    <property type="component" value="Unassembled WGS sequence"/>
</dbReference>
<dbReference type="PROSITE" id="PS50003">
    <property type="entry name" value="PH_DOMAIN"/>
    <property type="match status" value="1"/>
</dbReference>
<dbReference type="SMART" id="SM00233">
    <property type="entry name" value="PH"/>
    <property type="match status" value="1"/>
</dbReference>
<evidence type="ECO:0000256" key="1">
    <source>
        <dbReference type="SAM" id="MobiDB-lite"/>
    </source>
</evidence>
<feature type="region of interest" description="Disordered" evidence="1">
    <location>
        <begin position="46"/>
        <end position="78"/>
    </location>
</feature>
<feature type="compositionally biased region" description="Low complexity" evidence="1">
    <location>
        <begin position="381"/>
        <end position="399"/>
    </location>
</feature>
<comment type="caution">
    <text evidence="3">The sequence shown here is derived from an EMBL/GenBank/DDBJ whole genome shotgun (WGS) entry which is preliminary data.</text>
</comment>
<dbReference type="InterPro" id="IPR011993">
    <property type="entry name" value="PH-like_dom_sf"/>
</dbReference>
<dbReference type="Gene3D" id="2.30.29.30">
    <property type="entry name" value="Pleckstrin-homology domain (PH domain)/Phosphotyrosine-binding domain (PTB)"/>
    <property type="match status" value="1"/>
</dbReference>
<protein>
    <recommendedName>
        <fullName evidence="2">PH domain-containing protein</fullName>
    </recommendedName>
</protein>
<organism evidence="3 4">
    <name type="scientific">Entomortierella parvispora</name>
    <dbReference type="NCBI Taxonomy" id="205924"/>
    <lineage>
        <taxon>Eukaryota</taxon>
        <taxon>Fungi</taxon>
        <taxon>Fungi incertae sedis</taxon>
        <taxon>Mucoromycota</taxon>
        <taxon>Mortierellomycotina</taxon>
        <taxon>Mortierellomycetes</taxon>
        <taxon>Mortierellales</taxon>
        <taxon>Mortierellaceae</taxon>
        <taxon>Entomortierella</taxon>
    </lineage>
</organism>
<feature type="region of interest" description="Disordered" evidence="1">
    <location>
        <begin position="92"/>
        <end position="115"/>
    </location>
</feature>
<gene>
    <name evidence="3" type="ORF">EMPS_10144</name>
</gene>
<reference evidence="3" key="1">
    <citation type="submission" date="2021-11" db="EMBL/GenBank/DDBJ databases">
        <authorList>
            <person name="Herlambang A."/>
            <person name="Guo Y."/>
            <person name="Takashima Y."/>
            <person name="Nishizawa T."/>
        </authorList>
    </citation>
    <scope>NUCLEOTIDE SEQUENCE</scope>
    <source>
        <strain evidence="3">E1425</strain>
    </source>
</reference>
<feature type="region of interest" description="Disordered" evidence="1">
    <location>
        <begin position="374"/>
        <end position="401"/>
    </location>
</feature>
<keyword evidence="4" id="KW-1185">Reference proteome</keyword>
<name>A0A9P3M197_9FUNG</name>
<proteinExistence type="predicted"/>